<keyword evidence="2" id="KW-1185">Reference proteome</keyword>
<evidence type="ECO:0000313" key="2">
    <source>
        <dbReference type="Proteomes" id="UP000324222"/>
    </source>
</evidence>
<name>A0A5B7GSJ1_PORTR</name>
<accession>A0A5B7GSJ1</accession>
<dbReference type="EMBL" id="VSRR010017684">
    <property type="protein sequence ID" value="MPC60586.1"/>
    <property type="molecule type" value="Genomic_DNA"/>
</dbReference>
<evidence type="ECO:0000313" key="1">
    <source>
        <dbReference type="EMBL" id="MPC60586.1"/>
    </source>
</evidence>
<organism evidence="1 2">
    <name type="scientific">Portunus trituberculatus</name>
    <name type="common">Swimming crab</name>
    <name type="synonym">Neptunus trituberculatus</name>
    <dbReference type="NCBI Taxonomy" id="210409"/>
    <lineage>
        <taxon>Eukaryota</taxon>
        <taxon>Metazoa</taxon>
        <taxon>Ecdysozoa</taxon>
        <taxon>Arthropoda</taxon>
        <taxon>Crustacea</taxon>
        <taxon>Multicrustacea</taxon>
        <taxon>Malacostraca</taxon>
        <taxon>Eumalacostraca</taxon>
        <taxon>Eucarida</taxon>
        <taxon>Decapoda</taxon>
        <taxon>Pleocyemata</taxon>
        <taxon>Brachyura</taxon>
        <taxon>Eubrachyura</taxon>
        <taxon>Portunoidea</taxon>
        <taxon>Portunidae</taxon>
        <taxon>Portuninae</taxon>
        <taxon>Portunus</taxon>
    </lineage>
</organism>
<dbReference type="Proteomes" id="UP000324222">
    <property type="component" value="Unassembled WGS sequence"/>
</dbReference>
<comment type="caution">
    <text evidence="1">The sequence shown here is derived from an EMBL/GenBank/DDBJ whole genome shotgun (WGS) entry which is preliminary data.</text>
</comment>
<sequence>MSYSTRLPRLQTPAMTFSPSVTPIVPLSHSSPVREQQTSPHLRIFSFAVMNPPNFQEFVGSTHFTIKLHCPSLLNISTAPPQASFNSPIPKATHFKIKKKPFPRRSSASNLLTIPVSSFSNSRIKRKSPSKLLFIYLSLCPFLHKGPPWYSGTTRALGSEESPSARVRILFTVRV</sequence>
<reference evidence="1 2" key="1">
    <citation type="submission" date="2019-05" db="EMBL/GenBank/DDBJ databases">
        <title>Another draft genome of Portunus trituberculatus and its Hox gene families provides insights of decapod evolution.</title>
        <authorList>
            <person name="Jeong J.-H."/>
            <person name="Song I."/>
            <person name="Kim S."/>
            <person name="Choi T."/>
            <person name="Kim D."/>
            <person name="Ryu S."/>
            <person name="Kim W."/>
        </authorList>
    </citation>
    <scope>NUCLEOTIDE SEQUENCE [LARGE SCALE GENOMIC DNA]</scope>
    <source>
        <tissue evidence="1">Muscle</tissue>
    </source>
</reference>
<proteinExistence type="predicted"/>
<gene>
    <name evidence="1" type="ORF">E2C01_054638</name>
</gene>
<protein>
    <submittedName>
        <fullName evidence="1">Uncharacterized protein</fullName>
    </submittedName>
</protein>
<dbReference type="AlphaFoldDB" id="A0A5B7GSJ1"/>